<evidence type="ECO:0000256" key="4">
    <source>
        <dbReference type="ARBA" id="ARBA00023136"/>
    </source>
</evidence>
<evidence type="ECO:0000313" key="7">
    <source>
        <dbReference type="EMBL" id="RSB66558.1"/>
    </source>
</evidence>
<keyword evidence="3 5" id="KW-1133">Transmembrane helix</keyword>
<evidence type="ECO:0000256" key="3">
    <source>
        <dbReference type="ARBA" id="ARBA00022989"/>
    </source>
</evidence>
<dbReference type="InterPro" id="IPR050327">
    <property type="entry name" value="Proton-linked_MCT"/>
</dbReference>
<feature type="transmembrane region" description="Helical" evidence="5">
    <location>
        <begin position="167"/>
        <end position="186"/>
    </location>
</feature>
<name>A0A3R9A419_9HYPH</name>
<comment type="caution">
    <text evidence="7">The sequence shown here is derived from an EMBL/GenBank/DDBJ whole genome shotgun (WGS) entry which is preliminary data.</text>
</comment>
<dbReference type="SUPFAM" id="SSF103473">
    <property type="entry name" value="MFS general substrate transporter"/>
    <property type="match status" value="1"/>
</dbReference>
<dbReference type="GO" id="GO:0016020">
    <property type="term" value="C:membrane"/>
    <property type="evidence" value="ECO:0007669"/>
    <property type="project" value="UniProtKB-SubCell"/>
</dbReference>
<evidence type="ECO:0000256" key="2">
    <source>
        <dbReference type="ARBA" id="ARBA00022692"/>
    </source>
</evidence>
<dbReference type="AlphaFoldDB" id="A0A3R9A419"/>
<feature type="transmembrane region" description="Helical" evidence="5">
    <location>
        <begin position="78"/>
        <end position="97"/>
    </location>
</feature>
<protein>
    <submittedName>
        <fullName evidence="6">MFS family permease</fullName>
    </submittedName>
    <submittedName>
        <fullName evidence="7">MFS transporter</fullName>
    </submittedName>
</protein>
<evidence type="ECO:0000256" key="5">
    <source>
        <dbReference type="SAM" id="Phobius"/>
    </source>
</evidence>
<feature type="transmembrane region" description="Helical" evidence="5">
    <location>
        <begin position="242"/>
        <end position="259"/>
    </location>
</feature>
<dbReference type="RefSeq" id="WP_125848203.1">
    <property type="nucleotide sequence ID" value="NZ_JACHXH010000021.1"/>
</dbReference>
<feature type="transmembrane region" description="Helical" evidence="5">
    <location>
        <begin position="307"/>
        <end position="333"/>
    </location>
</feature>
<organism evidence="7 8">
    <name type="scientific">Rhizobium pisi</name>
    <dbReference type="NCBI Taxonomy" id="574561"/>
    <lineage>
        <taxon>Bacteria</taxon>
        <taxon>Pseudomonadati</taxon>
        <taxon>Pseudomonadota</taxon>
        <taxon>Alphaproteobacteria</taxon>
        <taxon>Hyphomicrobiales</taxon>
        <taxon>Rhizobiaceae</taxon>
        <taxon>Rhizobium/Agrobacterium group</taxon>
        <taxon>Rhizobium</taxon>
    </lineage>
</organism>
<dbReference type="OrthoDB" id="7200137at2"/>
<dbReference type="InterPro" id="IPR036259">
    <property type="entry name" value="MFS_trans_sf"/>
</dbReference>
<keyword evidence="9" id="KW-1185">Reference proteome</keyword>
<feature type="transmembrane region" description="Helical" evidence="5">
    <location>
        <begin position="370"/>
        <end position="391"/>
    </location>
</feature>
<feature type="transmembrane region" description="Helical" evidence="5">
    <location>
        <begin position="137"/>
        <end position="155"/>
    </location>
</feature>
<keyword evidence="4 5" id="KW-0472">Membrane</keyword>
<accession>A0A3R9A419</accession>
<feature type="transmembrane region" description="Helical" evidence="5">
    <location>
        <begin position="345"/>
        <end position="364"/>
    </location>
</feature>
<dbReference type="Pfam" id="PF07690">
    <property type="entry name" value="MFS_1"/>
    <property type="match status" value="1"/>
</dbReference>
<evidence type="ECO:0000313" key="8">
    <source>
        <dbReference type="Proteomes" id="UP000277279"/>
    </source>
</evidence>
<feature type="transmembrane region" description="Helical" evidence="5">
    <location>
        <begin position="280"/>
        <end position="301"/>
    </location>
</feature>
<evidence type="ECO:0000256" key="1">
    <source>
        <dbReference type="ARBA" id="ARBA00004141"/>
    </source>
</evidence>
<keyword evidence="2 5" id="KW-0812">Transmembrane</keyword>
<dbReference type="Proteomes" id="UP000518315">
    <property type="component" value="Unassembled WGS sequence"/>
</dbReference>
<reference evidence="6 9" key="2">
    <citation type="submission" date="2020-08" db="EMBL/GenBank/DDBJ databases">
        <title>Genomic Encyclopedia of Type Strains, Phase III (KMG-III): the genomes of soil and plant-associated and newly described type strains.</title>
        <authorList>
            <person name="Whitman W."/>
        </authorList>
    </citation>
    <scope>NUCLEOTIDE SEQUENCE [LARGE SCALE GENOMIC DNA]</scope>
    <source>
        <strain evidence="6 9">CECT 4113</strain>
    </source>
</reference>
<feature type="transmembrane region" description="Helical" evidence="5">
    <location>
        <begin position="47"/>
        <end position="66"/>
    </location>
</feature>
<reference evidence="7 8" key="1">
    <citation type="submission" date="2018-11" db="EMBL/GenBank/DDBJ databases">
        <authorList>
            <person name="Huo Y."/>
        </authorList>
    </citation>
    <scope>NUCLEOTIDE SEQUENCE [LARGE SCALE GENOMIC DNA]</scope>
    <source>
        <strain evidence="7 8">DSM 30132</strain>
    </source>
</reference>
<comment type="subcellular location">
    <subcellularLocation>
        <location evidence="1">Membrane</location>
        <topology evidence="1">Multi-pass membrane protein</topology>
    </subcellularLocation>
</comment>
<dbReference type="PROSITE" id="PS00216">
    <property type="entry name" value="SUGAR_TRANSPORT_1"/>
    <property type="match status" value="1"/>
</dbReference>
<dbReference type="NCBIfam" id="NF033733">
    <property type="entry name" value="MFS_ArsK"/>
    <property type="match status" value="1"/>
</dbReference>
<gene>
    <name evidence="7" type="ORF">EFD55_24410</name>
    <name evidence="6" type="ORF">FHS26_005074</name>
</gene>
<dbReference type="Gene3D" id="1.20.1250.20">
    <property type="entry name" value="MFS general substrate transporter like domains"/>
    <property type="match status" value="1"/>
</dbReference>
<evidence type="ECO:0000313" key="6">
    <source>
        <dbReference type="EMBL" id="MBB3137313.1"/>
    </source>
</evidence>
<evidence type="ECO:0000313" key="9">
    <source>
        <dbReference type="Proteomes" id="UP000518315"/>
    </source>
</evidence>
<feature type="transmembrane region" description="Helical" evidence="5">
    <location>
        <begin position="9"/>
        <end position="27"/>
    </location>
</feature>
<sequence length="409" mass="42752">MTSPERPPVAAIVALGLTQIIGYGSLYYSFSILAPDMAHDLSWSTEWIFGALSVALLIGGLAAPVMGTWIDRFGAGRIMTSGSAIAAAALVACAFAPGKIAFVAALIGIEIASNLVQYGAAFALLVQIRPRVAQRSITYLTLIAGFASTIFWPITTALHSHLSWQNVYLIFAALNLVVCLPIHAWLSRGVSETRKRGADEIAKHVEPSLHPSVRRPAFVLMVTGFALESFVNSALLVHMVPVMSALGLGAMAVMVGTLFGPSQVLSRFVNMVFGGGLSQLTLAIICAVLLPASLVVLVATAPPVLGALLFAVIFGLGSGLNSIVYGTLPLALFGSEGYGRRQGQIMSVRLVVSSMAPFALAFLMRNLGVSWSLSIAALLSTGAVAAFSAIMPMTRAVGGPRMVPDPGDA</sequence>
<dbReference type="InterPro" id="IPR011701">
    <property type="entry name" value="MFS"/>
</dbReference>
<dbReference type="Proteomes" id="UP000277279">
    <property type="component" value="Unassembled WGS sequence"/>
</dbReference>
<dbReference type="EMBL" id="RJJT01000019">
    <property type="protein sequence ID" value="RSB66558.1"/>
    <property type="molecule type" value="Genomic_DNA"/>
</dbReference>
<proteinExistence type="predicted"/>
<feature type="transmembrane region" description="Helical" evidence="5">
    <location>
        <begin position="103"/>
        <end position="125"/>
    </location>
</feature>
<dbReference type="InterPro" id="IPR005829">
    <property type="entry name" value="Sugar_transporter_CS"/>
</dbReference>
<dbReference type="GO" id="GO:0022857">
    <property type="term" value="F:transmembrane transporter activity"/>
    <property type="evidence" value="ECO:0007669"/>
    <property type="project" value="InterPro"/>
</dbReference>
<dbReference type="EMBL" id="JACHXH010000021">
    <property type="protein sequence ID" value="MBB3137313.1"/>
    <property type="molecule type" value="Genomic_DNA"/>
</dbReference>
<dbReference type="PANTHER" id="PTHR11360">
    <property type="entry name" value="MONOCARBOXYLATE TRANSPORTER"/>
    <property type="match status" value="1"/>
</dbReference>